<comment type="caution">
    <text evidence="1">The sequence shown here is derived from an EMBL/GenBank/DDBJ whole genome shotgun (WGS) entry which is preliminary data.</text>
</comment>
<evidence type="ECO:0000313" key="1">
    <source>
        <dbReference type="EMBL" id="EDO53748.1"/>
    </source>
</evidence>
<proteinExistence type="predicted"/>
<keyword evidence="2" id="KW-1185">Reference proteome</keyword>
<evidence type="ECO:0000313" key="2">
    <source>
        <dbReference type="Proteomes" id="UP000004110"/>
    </source>
</evidence>
<reference evidence="1" key="1">
    <citation type="submission" date="2007-06" db="EMBL/GenBank/DDBJ databases">
        <authorList>
            <person name="Fulton L."/>
            <person name="Clifton S."/>
            <person name="Fulton B."/>
            <person name="Xu J."/>
            <person name="Minx P."/>
            <person name="Pepin K.H."/>
            <person name="Johnson M."/>
            <person name="Thiruvilangam P."/>
            <person name="Bhonagiri V."/>
            <person name="Nash W.E."/>
            <person name="Mardis E.R."/>
            <person name="Wilson R.K."/>
        </authorList>
    </citation>
    <scope>NUCLEOTIDE SEQUENCE [LARGE SCALE GENOMIC DNA]</scope>
    <source>
        <strain evidence="1">ATCC 8492</strain>
    </source>
</reference>
<name>A0ABC9NAF6_BACUC</name>
<accession>A0ABC9NAF6</accession>
<organism evidence="1 2">
    <name type="scientific">Bacteroides uniformis (strain ATCC 8492 / DSM 6597 / CCUG 4942 / CIP 103695 / JCM 5828 / KCTC 5204 / NCTC 13054 / VPI 0061)</name>
    <dbReference type="NCBI Taxonomy" id="411479"/>
    <lineage>
        <taxon>Bacteria</taxon>
        <taxon>Pseudomonadati</taxon>
        <taxon>Bacteroidota</taxon>
        <taxon>Bacteroidia</taxon>
        <taxon>Bacteroidales</taxon>
        <taxon>Bacteroidaceae</taxon>
        <taxon>Bacteroides</taxon>
    </lineage>
</organism>
<sequence length="38" mass="4427">MISFTEKAAKHEHYPLPYHSFEGRHTANERQSISLSLL</sequence>
<dbReference type="EMBL" id="AAYH02000044">
    <property type="protein sequence ID" value="EDO53748.1"/>
    <property type="molecule type" value="Genomic_DNA"/>
</dbReference>
<dbReference type="AlphaFoldDB" id="A0ABC9NAF6"/>
<reference evidence="1" key="2">
    <citation type="submission" date="2013-11" db="EMBL/GenBank/DDBJ databases">
        <title>Draft genome sequence of Bacteroides uniformis (ATCC 8492).</title>
        <authorList>
            <person name="Sudarsanam P."/>
            <person name="Ley R."/>
            <person name="Guruge J."/>
            <person name="Turnbaugh P.J."/>
            <person name="Mahowald M."/>
            <person name="Liep D."/>
            <person name="Gordon J."/>
        </authorList>
    </citation>
    <scope>NUCLEOTIDE SEQUENCE</scope>
    <source>
        <strain evidence="1">ATCC 8492</strain>
    </source>
</reference>
<gene>
    <name evidence="1" type="ORF">BACUNI_02363</name>
</gene>
<protein>
    <submittedName>
        <fullName evidence="1">Uncharacterized protein</fullName>
    </submittedName>
</protein>
<dbReference type="Proteomes" id="UP000004110">
    <property type="component" value="Unassembled WGS sequence"/>
</dbReference>